<evidence type="ECO:0000313" key="2">
    <source>
        <dbReference type="EMBL" id="KAK3358495.1"/>
    </source>
</evidence>
<evidence type="ECO:0008006" key="4">
    <source>
        <dbReference type="Google" id="ProtNLM"/>
    </source>
</evidence>
<reference evidence="2" key="1">
    <citation type="journal article" date="2023" name="Mol. Phylogenet. Evol.">
        <title>Genome-scale phylogeny and comparative genomics of the fungal order Sordariales.</title>
        <authorList>
            <person name="Hensen N."/>
            <person name="Bonometti L."/>
            <person name="Westerberg I."/>
            <person name="Brannstrom I.O."/>
            <person name="Guillou S."/>
            <person name="Cros-Aarteil S."/>
            <person name="Calhoun S."/>
            <person name="Haridas S."/>
            <person name="Kuo A."/>
            <person name="Mondo S."/>
            <person name="Pangilinan J."/>
            <person name="Riley R."/>
            <person name="LaButti K."/>
            <person name="Andreopoulos B."/>
            <person name="Lipzen A."/>
            <person name="Chen C."/>
            <person name="Yan M."/>
            <person name="Daum C."/>
            <person name="Ng V."/>
            <person name="Clum A."/>
            <person name="Steindorff A."/>
            <person name="Ohm R.A."/>
            <person name="Martin F."/>
            <person name="Silar P."/>
            <person name="Natvig D.O."/>
            <person name="Lalanne C."/>
            <person name="Gautier V."/>
            <person name="Ament-Velasquez S.L."/>
            <person name="Kruys A."/>
            <person name="Hutchinson M.I."/>
            <person name="Powell A.J."/>
            <person name="Barry K."/>
            <person name="Miller A.N."/>
            <person name="Grigoriev I.V."/>
            <person name="Debuchy R."/>
            <person name="Gladieux P."/>
            <person name="Hiltunen Thoren M."/>
            <person name="Johannesson H."/>
        </authorList>
    </citation>
    <scope>NUCLEOTIDE SEQUENCE</scope>
    <source>
        <strain evidence="2">CBS 958.72</strain>
    </source>
</reference>
<dbReference type="PANTHER" id="PTHR21011">
    <property type="entry name" value="MITOCHONDRIAL 28S RIBOSOMAL PROTEIN S6"/>
    <property type="match status" value="1"/>
</dbReference>
<sequence>MLYEVIGMVRQGNLNEVKELVLIAGKTVLQQGGVIRDIKNWGTFMLPSSASLNQVRHTRAHYFLMRYDASTKTHKEVYRELARDPRVIRATGVTLGNNKLETLSKFGPMNWRRMD</sequence>
<dbReference type="InterPro" id="IPR014717">
    <property type="entry name" value="Transl_elong_EF1B/ribsomal_bS6"/>
</dbReference>
<dbReference type="GO" id="GO:0006412">
    <property type="term" value="P:translation"/>
    <property type="evidence" value="ECO:0007669"/>
    <property type="project" value="InterPro"/>
</dbReference>
<dbReference type="AlphaFoldDB" id="A0AAE0JRK7"/>
<name>A0AAE0JRK7_9PEZI</name>
<proteinExistence type="inferred from homology"/>
<evidence type="ECO:0000313" key="3">
    <source>
        <dbReference type="Proteomes" id="UP001287356"/>
    </source>
</evidence>
<dbReference type="GO" id="GO:0003735">
    <property type="term" value="F:structural constituent of ribosome"/>
    <property type="evidence" value="ECO:0007669"/>
    <property type="project" value="InterPro"/>
</dbReference>
<dbReference type="Proteomes" id="UP001287356">
    <property type="component" value="Unassembled WGS sequence"/>
</dbReference>
<evidence type="ECO:0000256" key="1">
    <source>
        <dbReference type="ARBA" id="ARBA00009512"/>
    </source>
</evidence>
<dbReference type="PANTHER" id="PTHR21011:SF1">
    <property type="entry name" value="SMALL RIBOSOMAL SUBUNIT PROTEIN BS6M"/>
    <property type="match status" value="1"/>
</dbReference>
<accession>A0AAE0JRK7</accession>
<dbReference type="CDD" id="cd15465">
    <property type="entry name" value="bS6_mito"/>
    <property type="match status" value="1"/>
</dbReference>
<gene>
    <name evidence="2" type="ORF">B0T24DRAFT_653253</name>
</gene>
<comment type="caution">
    <text evidence="2">The sequence shown here is derived from an EMBL/GenBank/DDBJ whole genome shotgun (WGS) entry which is preliminary data.</text>
</comment>
<reference evidence="2" key="2">
    <citation type="submission" date="2023-06" db="EMBL/GenBank/DDBJ databases">
        <authorList>
            <consortium name="Lawrence Berkeley National Laboratory"/>
            <person name="Haridas S."/>
            <person name="Hensen N."/>
            <person name="Bonometti L."/>
            <person name="Westerberg I."/>
            <person name="Brannstrom I.O."/>
            <person name="Guillou S."/>
            <person name="Cros-Aarteil S."/>
            <person name="Calhoun S."/>
            <person name="Kuo A."/>
            <person name="Mondo S."/>
            <person name="Pangilinan J."/>
            <person name="Riley R."/>
            <person name="Labutti K."/>
            <person name="Andreopoulos B."/>
            <person name="Lipzen A."/>
            <person name="Chen C."/>
            <person name="Yanf M."/>
            <person name="Daum C."/>
            <person name="Ng V."/>
            <person name="Clum A."/>
            <person name="Steindorff A."/>
            <person name="Ohm R."/>
            <person name="Martin F."/>
            <person name="Silar P."/>
            <person name="Natvig D."/>
            <person name="Lalanne C."/>
            <person name="Gautier V."/>
            <person name="Ament-Velasquez S.L."/>
            <person name="Kruys A."/>
            <person name="Hutchinson M.I."/>
            <person name="Powell A.J."/>
            <person name="Barry K."/>
            <person name="Miller A.N."/>
            <person name="Grigoriev I.V."/>
            <person name="Debuchy R."/>
            <person name="Gladieux P."/>
            <person name="Thoren M.H."/>
            <person name="Johannesson H."/>
        </authorList>
    </citation>
    <scope>NUCLEOTIDE SEQUENCE</scope>
    <source>
        <strain evidence="2">CBS 958.72</strain>
    </source>
</reference>
<dbReference type="InterPro" id="IPR000529">
    <property type="entry name" value="Ribosomal_bS6"/>
</dbReference>
<dbReference type="Pfam" id="PF01250">
    <property type="entry name" value="Ribosomal_S6"/>
    <property type="match status" value="1"/>
</dbReference>
<dbReference type="GO" id="GO:0005763">
    <property type="term" value="C:mitochondrial small ribosomal subunit"/>
    <property type="evidence" value="ECO:0007669"/>
    <property type="project" value="TreeGrafter"/>
</dbReference>
<dbReference type="SUPFAM" id="SSF54995">
    <property type="entry name" value="Ribosomal protein S6"/>
    <property type="match status" value="1"/>
</dbReference>
<dbReference type="InterPro" id="IPR035980">
    <property type="entry name" value="Ribosomal_bS6_sf"/>
</dbReference>
<dbReference type="EMBL" id="JAULSN010000016">
    <property type="protein sequence ID" value="KAK3358495.1"/>
    <property type="molecule type" value="Genomic_DNA"/>
</dbReference>
<comment type="similarity">
    <text evidence="1">Belongs to the bacterial ribosomal protein bS6 family.</text>
</comment>
<organism evidence="2 3">
    <name type="scientific">Lasiosphaeria ovina</name>
    <dbReference type="NCBI Taxonomy" id="92902"/>
    <lineage>
        <taxon>Eukaryota</taxon>
        <taxon>Fungi</taxon>
        <taxon>Dikarya</taxon>
        <taxon>Ascomycota</taxon>
        <taxon>Pezizomycotina</taxon>
        <taxon>Sordariomycetes</taxon>
        <taxon>Sordariomycetidae</taxon>
        <taxon>Sordariales</taxon>
        <taxon>Lasiosphaeriaceae</taxon>
        <taxon>Lasiosphaeria</taxon>
    </lineage>
</organism>
<dbReference type="GO" id="GO:0070181">
    <property type="term" value="F:small ribosomal subunit rRNA binding"/>
    <property type="evidence" value="ECO:0007669"/>
    <property type="project" value="TreeGrafter"/>
</dbReference>
<dbReference type="NCBIfam" id="TIGR00166">
    <property type="entry name" value="S6"/>
    <property type="match status" value="1"/>
</dbReference>
<protein>
    <recommendedName>
        <fullName evidence="4">Ribosomal protein S6</fullName>
    </recommendedName>
</protein>
<dbReference type="Gene3D" id="3.30.70.60">
    <property type="match status" value="1"/>
</dbReference>
<keyword evidence="3" id="KW-1185">Reference proteome</keyword>